<evidence type="ECO:0000256" key="7">
    <source>
        <dbReference type="ARBA" id="ARBA00022898"/>
    </source>
</evidence>
<keyword evidence="6 9" id="KW-0808">Transferase</keyword>
<dbReference type="UniPathway" id="UPA00031">
    <property type="reaction ID" value="UER00012"/>
</dbReference>
<dbReference type="CDD" id="cd00609">
    <property type="entry name" value="AAT_like"/>
    <property type="match status" value="1"/>
</dbReference>
<reference evidence="11" key="1">
    <citation type="submission" date="2020-07" db="EMBL/GenBank/DDBJ databases">
        <title>Koleobacter methoxysyntrophicus gen. nov., sp. nov., a novel anaerobic bacterium isolated from deep subsurface oil field and proposal of Koleobacterales ord. nov. in the phylum Firmicutes.</title>
        <authorList>
            <person name="Sakamoto S."/>
            <person name="Tamaki H."/>
        </authorList>
    </citation>
    <scope>NUCLEOTIDE SEQUENCE</scope>
    <source>
        <strain evidence="11">NRmbB1</strain>
    </source>
</reference>
<dbReference type="InterPro" id="IPR015421">
    <property type="entry name" value="PyrdxlP-dep_Trfase_major"/>
</dbReference>
<dbReference type="EC" id="2.6.1.9" evidence="9"/>
<keyword evidence="8 9" id="KW-0368">Histidine biosynthesis</keyword>
<feature type="domain" description="Aminotransferase class I/classII large" evidence="10">
    <location>
        <begin position="26"/>
        <end position="350"/>
    </location>
</feature>
<evidence type="ECO:0000256" key="4">
    <source>
        <dbReference type="ARBA" id="ARBA00022576"/>
    </source>
</evidence>
<dbReference type="EMBL" id="CP059066">
    <property type="protein sequence ID" value="QSQ09618.1"/>
    <property type="molecule type" value="Genomic_DNA"/>
</dbReference>
<evidence type="ECO:0000259" key="10">
    <source>
        <dbReference type="Pfam" id="PF00155"/>
    </source>
</evidence>
<evidence type="ECO:0000256" key="8">
    <source>
        <dbReference type="ARBA" id="ARBA00023102"/>
    </source>
</evidence>
<dbReference type="NCBIfam" id="TIGR01141">
    <property type="entry name" value="hisC"/>
    <property type="match status" value="1"/>
</dbReference>
<dbReference type="GO" id="GO:0030170">
    <property type="term" value="F:pyridoxal phosphate binding"/>
    <property type="evidence" value="ECO:0007669"/>
    <property type="project" value="InterPro"/>
</dbReference>
<dbReference type="PANTHER" id="PTHR42885:SF2">
    <property type="entry name" value="HISTIDINOL-PHOSPHATE AMINOTRANSFERASE"/>
    <property type="match status" value="1"/>
</dbReference>
<dbReference type="Proteomes" id="UP000662904">
    <property type="component" value="Chromosome"/>
</dbReference>
<comment type="similarity">
    <text evidence="2 9">Belongs to the class-II pyridoxal-phosphate-dependent aminotransferase family. Histidinol-phosphate aminotransferase subfamily.</text>
</comment>
<feature type="modified residue" description="N6-(pyridoxal phosphate)lysine" evidence="9">
    <location>
        <position position="220"/>
    </location>
</feature>
<name>A0A8A0RPX8_9FIRM</name>
<dbReference type="AlphaFoldDB" id="A0A8A0RPX8"/>
<dbReference type="InterPro" id="IPR015424">
    <property type="entry name" value="PyrdxlP-dep_Trfase"/>
</dbReference>
<comment type="pathway">
    <text evidence="9">Amino-acid biosynthesis; L-histidine biosynthesis; L-histidine from 5-phospho-alpha-D-ribose 1-diphosphate: step 7/9.</text>
</comment>
<keyword evidence="5 9" id="KW-0028">Amino-acid biosynthesis</keyword>
<evidence type="ECO:0000256" key="9">
    <source>
        <dbReference type="HAMAP-Rule" id="MF_01023"/>
    </source>
</evidence>
<dbReference type="PANTHER" id="PTHR42885">
    <property type="entry name" value="HISTIDINOL-PHOSPHATE AMINOTRANSFERASE-RELATED"/>
    <property type="match status" value="1"/>
</dbReference>
<dbReference type="GO" id="GO:0004400">
    <property type="term" value="F:histidinol-phosphate transaminase activity"/>
    <property type="evidence" value="ECO:0007669"/>
    <property type="project" value="UniProtKB-UniRule"/>
</dbReference>
<dbReference type="Gene3D" id="3.90.1150.10">
    <property type="entry name" value="Aspartate Aminotransferase, domain 1"/>
    <property type="match status" value="1"/>
</dbReference>
<evidence type="ECO:0000256" key="2">
    <source>
        <dbReference type="ARBA" id="ARBA00007970"/>
    </source>
</evidence>
<comment type="catalytic activity">
    <reaction evidence="9">
        <text>L-histidinol phosphate + 2-oxoglutarate = 3-(imidazol-4-yl)-2-oxopropyl phosphate + L-glutamate</text>
        <dbReference type="Rhea" id="RHEA:23744"/>
        <dbReference type="ChEBI" id="CHEBI:16810"/>
        <dbReference type="ChEBI" id="CHEBI:29985"/>
        <dbReference type="ChEBI" id="CHEBI:57766"/>
        <dbReference type="ChEBI" id="CHEBI:57980"/>
        <dbReference type="EC" id="2.6.1.9"/>
    </reaction>
</comment>
<evidence type="ECO:0000313" key="11">
    <source>
        <dbReference type="EMBL" id="QSQ09618.1"/>
    </source>
</evidence>
<dbReference type="RefSeq" id="WP_206706969.1">
    <property type="nucleotide sequence ID" value="NZ_CP059066.1"/>
</dbReference>
<keyword evidence="7 9" id="KW-0663">Pyridoxal phosphate</keyword>
<dbReference type="Gene3D" id="3.40.640.10">
    <property type="entry name" value="Type I PLP-dependent aspartate aminotransferase-like (Major domain)"/>
    <property type="match status" value="1"/>
</dbReference>
<keyword evidence="12" id="KW-1185">Reference proteome</keyword>
<evidence type="ECO:0000313" key="12">
    <source>
        <dbReference type="Proteomes" id="UP000662904"/>
    </source>
</evidence>
<accession>A0A8A0RPX8</accession>
<comment type="cofactor">
    <cofactor evidence="1 9">
        <name>pyridoxal 5'-phosphate</name>
        <dbReference type="ChEBI" id="CHEBI:597326"/>
    </cofactor>
</comment>
<proteinExistence type="inferred from homology"/>
<dbReference type="HAMAP" id="MF_01023">
    <property type="entry name" value="HisC_aminotrans_2"/>
    <property type="match status" value="1"/>
</dbReference>
<evidence type="ECO:0000256" key="5">
    <source>
        <dbReference type="ARBA" id="ARBA00022605"/>
    </source>
</evidence>
<organism evidence="11 12">
    <name type="scientific">Koleobacter methoxysyntrophicus</name>
    <dbReference type="NCBI Taxonomy" id="2751313"/>
    <lineage>
        <taxon>Bacteria</taxon>
        <taxon>Bacillati</taxon>
        <taxon>Bacillota</taxon>
        <taxon>Clostridia</taxon>
        <taxon>Koleobacterales</taxon>
        <taxon>Koleobacteraceae</taxon>
        <taxon>Koleobacter</taxon>
    </lineage>
</organism>
<dbReference type="InterPro" id="IPR015422">
    <property type="entry name" value="PyrdxlP-dep_Trfase_small"/>
</dbReference>
<gene>
    <name evidence="11" type="primary">hisC_2</name>
    <name evidence="9" type="synonym">hisC</name>
    <name evidence="11" type="ORF">H0A61_01993</name>
</gene>
<dbReference type="InterPro" id="IPR005861">
    <property type="entry name" value="HisP_aminotrans"/>
</dbReference>
<evidence type="ECO:0000256" key="1">
    <source>
        <dbReference type="ARBA" id="ARBA00001933"/>
    </source>
</evidence>
<sequence>MNIEDFVRKDIHNLEPYKPITSNWDIKLDANESPYDVPDQIKEEIWAEVKKNMFARYYDPTSEKLREALAAYTGAEKEQIIVGNGADEMISTLLLAFGGPGREVIIPTPTFPVYKTFAVISGARPVEIPLKKPKGMDEIWEPDYEGIKARFSKTDPQILVICYPNNPTGNYFSDDKVIELIEGFNGIVVIDEAYYEFGGRSFVPLINKYKNLAVIRTFSKAFCLAGLRIGYMVANEDIIEEIYKVKLPYNVSLFSQIAGQVMLKYTHFMEEVKENIIRNREYLYNALKSIGGLTPYPSEGNFILVRFSKGRDEVYNGLRGKRISIRKLEGEALKDCLRISVGSREDMDRMILEMKRILEGIE</sequence>
<keyword evidence="4 9" id="KW-0032">Aminotransferase</keyword>
<dbReference type="InterPro" id="IPR004839">
    <property type="entry name" value="Aminotransferase_I/II_large"/>
</dbReference>
<protein>
    <recommendedName>
        <fullName evidence="9">Histidinol-phosphate aminotransferase</fullName>
        <ecNumber evidence="9">2.6.1.9</ecNumber>
    </recommendedName>
    <alternativeName>
        <fullName evidence="9">Imidazole acetol-phosphate transaminase</fullName>
    </alternativeName>
</protein>
<dbReference type="GO" id="GO:0000105">
    <property type="term" value="P:L-histidine biosynthetic process"/>
    <property type="evidence" value="ECO:0007669"/>
    <property type="project" value="UniProtKB-UniRule"/>
</dbReference>
<evidence type="ECO:0000256" key="3">
    <source>
        <dbReference type="ARBA" id="ARBA00011738"/>
    </source>
</evidence>
<dbReference type="KEGG" id="kme:H0A61_01993"/>
<dbReference type="Pfam" id="PF00155">
    <property type="entry name" value="Aminotran_1_2"/>
    <property type="match status" value="1"/>
</dbReference>
<comment type="subunit">
    <text evidence="3 9">Homodimer.</text>
</comment>
<evidence type="ECO:0000256" key="6">
    <source>
        <dbReference type="ARBA" id="ARBA00022679"/>
    </source>
</evidence>
<dbReference type="SUPFAM" id="SSF53383">
    <property type="entry name" value="PLP-dependent transferases"/>
    <property type="match status" value="1"/>
</dbReference>